<sequence length="571" mass="64513">MINNGLGGSMVILLPERFDPNVKKLNIVANPMTLVGQTPESHVNGMTSSTPLQPPGSALKAKVRHRKAPELMTVERRNWLIHLHYVRKEFELCKQLIREQLDETRGMCEYANYVQGLILRQEGKIQESFELFQLCNILNPSSVENIKQMARALFLLGRYKLAVEAYLQAQAKSEKPDWEIHHNLGVCFMHLKDYESAREQLVFALEQNKHQQTFSMLAKLYLLEEDLISAINTYRAAIDYFPEDCELHTTLGLLYMQSGKHQQAFEHLGTTLTFNPKDTRAILAAGSMMQSHHDYDVALAKYRVAAQTIPESPPLWNNIAMCFFGKKKYVAAISCLKRANYLAPFDWKILYNLGLVHLTMQQYTSAFHFLSAAVNLRPNKGHIFMLLAISLSYLDDEENAKQAYEQAVSLESRDPSICLNYAIFLYNHDDQAEATRMLNEFEKRIVKFRQATGADLDPEVMDAGARLASSLGVSSSIFRKRTGRSRLNAEDNNSSPKEMTTLMGHMKPSSEDAPTTELSAPPPPQEGEEEVPSAAAEEQTESPDAQLIVPEPSESTQEQPHDDDDDENVQA</sequence>
<feature type="region of interest" description="Disordered" evidence="5">
    <location>
        <begin position="482"/>
        <end position="571"/>
    </location>
</feature>
<evidence type="ECO:0000256" key="5">
    <source>
        <dbReference type="SAM" id="MobiDB-lite"/>
    </source>
</evidence>
<dbReference type="InterPro" id="IPR019734">
    <property type="entry name" value="TPR_rpt"/>
</dbReference>
<feature type="compositionally biased region" description="Acidic residues" evidence="5">
    <location>
        <begin position="561"/>
        <end position="571"/>
    </location>
</feature>
<feature type="non-terminal residue" evidence="6">
    <location>
        <position position="571"/>
    </location>
</feature>
<dbReference type="GO" id="GO:0060271">
    <property type="term" value="P:cilium assembly"/>
    <property type="evidence" value="ECO:0007669"/>
    <property type="project" value="TreeGrafter"/>
</dbReference>
<keyword evidence="1" id="KW-0677">Repeat</keyword>
<dbReference type="AlphaFoldDB" id="A0AAV2QV60"/>
<dbReference type="PROSITE" id="PS50005">
    <property type="entry name" value="TPR"/>
    <property type="match status" value="3"/>
</dbReference>
<dbReference type="EMBL" id="CAXKWB010009850">
    <property type="protein sequence ID" value="CAL4096201.1"/>
    <property type="molecule type" value="Genomic_DNA"/>
</dbReference>
<proteinExistence type="inferred from homology"/>
<evidence type="ECO:0000256" key="4">
    <source>
        <dbReference type="PROSITE-ProRule" id="PRU00339"/>
    </source>
</evidence>
<dbReference type="PANTHER" id="PTHR44186">
    <property type="match status" value="1"/>
</dbReference>
<reference evidence="6 7" key="1">
    <citation type="submission" date="2024-05" db="EMBL/GenBank/DDBJ databases">
        <authorList>
            <person name="Wallberg A."/>
        </authorList>
    </citation>
    <scope>NUCLEOTIDE SEQUENCE [LARGE SCALE GENOMIC DNA]</scope>
</reference>
<dbReference type="Pfam" id="PF13181">
    <property type="entry name" value="TPR_8"/>
    <property type="match status" value="3"/>
</dbReference>
<evidence type="ECO:0000256" key="2">
    <source>
        <dbReference type="ARBA" id="ARBA00022803"/>
    </source>
</evidence>
<evidence type="ECO:0000256" key="3">
    <source>
        <dbReference type="ARBA" id="ARBA00023778"/>
    </source>
</evidence>
<organism evidence="6 7">
    <name type="scientific">Meganyctiphanes norvegica</name>
    <name type="common">Northern krill</name>
    <name type="synonym">Thysanopoda norvegica</name>
    <dbReference type="NCBI Taxonomy" id="48144"/>
    <lineage>
        <taxon>Eukaryota</taxon>
        <taxon>Metazoa</taxon>
        <taxon>Ecdysozoa</taxon>
        <taxon>Arthropoda</taxon>
        <taxon>Crustacea</taxon>
        <taxon>Multicrustacea</taxon>
        <taxon>Malacostraca</taxon>
        <taxon>Eumalacostraca</taxon>
        <taxon>Eucarida</taxon>
        <taxon>Euphausiacea</taxon>
        <taxon>Euphausiidae</taxon>
        <taxon>Meganyctiphanes</taxon>
    </lineage>
</organism>
<evidence type="ECO:0008006" key="8">
    <source>
        <dbReference type="Google" id="ProtNLM"/>
    </source>
</evidence>
<dbReference type="Proteomes" id="UP001497623">
    <property type="component" value="Unassembled WGS sequence"/>
</dbReference>
<accession>A0AAV2QV60</accession>
<dbReference type="SUPFAM" id="SSF48452">
    <property type="entry name" value="TPR-like"/>
    <property type="match status" value="2"/>
</dbReference>
<protein>
    <recommendedName>
        <fullName evidence="8">Bardet-Biedl syndrome 4</fullName>
    </recommendedName>
</protein>
<dbReference type="GO" id="GO:0036064">
    <property type="term" value="C:ciliary basal body"/>
    <property type="evidence" value="ECO:0007669"/>
    <property type="project" value="TreeGrafter"/>
</dbReference>
<name>A0AAV2QV60_MEGNR</name>
<keyword evidence="2 4" id="KW-0802">TPR repeat</keyword>
<keyword evidence="7" id="KW-1185">Reference proteome</keyword>
<dbReference type="Gene3D" id="1.25.40.10">
    <property type="entry name" value="Tetratricopeptide repeat domain"/>
    <property type="match status" value="2"/>
</dbReference>
<evidence type="ECO:0000256" key="1">
    <source>
        <dbReference type="ARBA" id="ARBA00022737"/>
    </source>
</evidence>
<feature type="repeat" description="TPR" evidence="4">
    <location>
        <begin position="245"/>
        <end position="278"/>
    </location>
</feature>
<comment type="caution">
    <text evidence="6">The sequence shown here is derived from an EMBL/GenBank/DDBJ whole genome shotgun (WGS) entry which is preliminary data.</text>
</comment>
<comment type="similarity">
    <text evidence="3">Belongs to the BBS4 family.</text>
</comment>
<evidence type="ECO:0000313" key="7">
    <source>
        <dbReference type="Proteomes" id="UP001497623"/>
    </source>
</evidence>
<feature type="repeat" description="TPR" evidence="4">
    <location>
        <begin position="211"/>
        <end position="244"/>
    </location>
</feature>
<dbReference type="SMART" id="SM00028">
    <property type="entry name" value="TPR"/>
    <property type="match status" value="8"/>
</dbReference>
<feature type="repeat" description="TPR" evidence="4">
    <location>
        <begin position="347"/>
        <end position="380"/>
    </location>
</feature>
<dbReference type="PANTHER" id="PTHR44186:SF1">
    <property type="entry name" value="BARDET-BIEDL SYNDROME 4 PROTEIN"/>
    <property type="match status" value="1"/>
</dbReference>
<gene>
    <name evidence="6" type="ORF">MNOR_LOCUS15619</name>
</gene>
<evidence type="ECO:0000313" key="6">
    <source>
        <dbReference type="EMBL" id="CAL4096201.1"/>
    </source>
</evidence>
<dbReference type="Pfam" id="PF13432">
    <property type="entry name" value="TPR_16"/>
    <property type="match status" value="1"/>
</dbReference>
<dbReference type="InterPro" id="IPR011990">
    <property type="entry name" value="TPR-like_helical_dom_sf"/>
</dbReference>
<dbReference type="GO" id="GO:0061512">
    <property type="term" value="P:protein localization to cilium"/>
    <property type="evidence" value="ECO:0007669"/>
    <property type="project" value="TreeGrafter"/>
</dbReference>